<comment type="caution">
    <text evidence="2">The sequence shown here is derived from an EMBL/GenBank/DDBJ whole genome shotgun (WGS) entry which is preliminary data.</text>
</comment>
<evidence type="ECO:0000313" key="3">
    <source>
        <dbReference type="Proteomes" id="UP000218113"/>
    </source>
</evidence>
<evidence type="ECO:0000259" key="1">
    <source>
        <dbReference type="Pfam" id="PF09994"/>
    </source>
</evidence>
<accession>A0A2A4SXP7</accession>
<dbReference type="InterPro" id="IPR018712">
    <property type="entry name" value="Tle1-like_cat"/>
</dbReference>
<reference evidence="3" key="1">
    <citation type="submission" date="2017-08" db="EMBL/GenBank/DDBJ databases">
        <title>A dynamic microbial community with high functional redundancy inhabits the cold, oxic subseafloor aquifer.</title>
        <authorList>
            <person name="Tully B.J."/>
            <person name="Wheat C.G."/>
            <person name="Glazer B.T."/>
            <person name="Huber J.A."/>
        </authorList>
    </citation>
    <scope>NUCLEOTIDE SEQUENCE [LARGE SCALE GENOMIC DNA]</scope>
</reference>
<proteinExistence type="predicted"/>
<sequence length="810" mass="93114">MSNESKRATNGVVFENNKMMFIVNTLTDKESSKNSMDECVNFGAKNRWVYLAVGYKESESLRSKHSDAEALLNAIKDEYEPYLKQSIATQDGITLSQVKDGSVNKNNKQIYLKESDVCATNSIKEVLQANDMHTKANKLEEEHSKEGARTTRMTLSFTRQEAQELIRNDHVFAIVALAYGYNGKDDALSIFEAPNTQVAFIPRTRLECGVFFDGTNNNKHNTEMRLAYEEYFYLKSRMMTGENRTTTHTWETKILDKDTPDSEILPLIFEDLKDYMVKKNIYGKKRSSLDKYNDGIIFGIGQNDVSADCDAIYEYFKESKMQEALKEIEKIQKKRIPFEQKQKETETAKEEFKLTKQTVAYIEKEILISGKDSSYTGALSNVAKLHKVYDTSVTKTTHKDADLFECFRESIYITGAGTHSDNKDGDHESDDLFLGQALAIGNAGVRAKVNNACKDLHSIVSNLDTDYIDTLVLDVFGFSRGAAEARHFVSKLCEGLECTFERTIKDKKDYTEYELTKAGANLYPHILKEKESEKDKVIIDKIVFRFIGVFDTVPHEGLFQGNDAKDLGLKLYPKKVSQVVHLTAKDEFRYNFDLVSIFPKHQKDDEGNKEEGNFIEKEFFGAHSDVGGGYRDDISEEVQLPTQIRRLHSSFDDENKYDAKIIAKIKKWNAKHHWIKDLDDSKIINIKYHKDMGKTDGFYIKKRVYKKQHDITVVYKVYMFRDKVDTEYSQIPLEYMYKKIRDVLPMKELNGLTYKDEASLVKSKVLNADPQHYKEIKSQFFHHSSSVGVAHKANRGEENIMYGKRDIHYV</sequence>
<gene>
    <name evidence="2" type="ORF">COB67_10290</name>
</gene>
<organism evidence="2 3">
    <name type="scientific">SAR324 cluster bacterium</name>
    <dbReference type="NCBI Taxonomy" id="2024889"/>
    <lineage>
        <taxon>Bacteria</taxon>
        <taxon>Deltaproteobacteria</taxon>
        <taxon>SAR324 cluster</taxon>
    </lineage>
</organism>
<name>A0A2A4SXP7_9DELT</name>
<dbReference type="PANTHER" id="PTHR33840">
    <property type="match status" value="1"/>
</dbReference>
<protein>
    <recommendedName>
        <fullName evidence="1">T6SS Phospholipase effector Tle1-like catalytic domain-containing protein</fullName>
    </recommendedName>
</protein>
<dbReference type="EMBL" id="NVSR01000100">
    <property type="protein sequence ID" value="PCI26150.1"/>
    <property type="molecule type" value="Genomic_DNA"/>
</dbReference>
<dbReference type="AlphaFoldDB" id="A0A2A4SXP7"/>
<dbReference type="Proteomes" id="UP000218113">
    <property type="component" value="Unassembled WGS sequence"/>
</dbReference>
<dbReference type="Pfam" id="PF09994">
    <property type="entry name" value="T6SS_Tle1-like_cat"/>
    <property type="match status" value="1"/>
</dbReference>
<feature type="domain" description="T6SS Phospholipase effector Tle1-like catalytic" evidence="1">
    <location>
        <begin position="377"/>
        <end position="635"/>
    </location>
</feature>
<dbReference type="PANTHER" id="PTHR33840:SF1">
    <property type="entry name" value="TLE1 PHOSPHOLIPASE DOMAIN-CONTAINING PROTEIN"/>
    <property type="match status" value="1"/>
</dbReference>
<evidence type="ECO:0000313" key="2">
    <source>
        <dbReference type="EMBL" id="PCI26150.1"/>
    </source>
</evidence>